<feature type="domain" description="PIN" evidence="7">
    <location>
        <begin position="4"/>
        <end position="122"/>
    </location>
</feature>
<accession>A0A418KX41</accession>
<sequence length="135" mass="14447">MVTVVDASVIVRLLQARPSDELLRQPVAGAGRGLHAPAHLDIEVFSAVTGLAKGGKITEDRAGRMADQLASLRITRHAVAPFGRRLLELRHNFTAYDAAYLALAEALGGPLLTCAAKFARAPRSAHRAENQLYPA</sequence>
<comment type="similarity">
    <text evidence="6">Belongs to the PINc/VapC protein family.</text>
</comment>
<feature type="binding site" evidence="6">
    <location>
        <position position="97"/>
    </location>
    <ligand>
        <name>Mg(2+)</name>
        <dbReference type="ChEBI" id="CHEBI:18420"/>
    </ligand>
</feature>
<keyword evidence="6" id="KW-0800">Toxin</keyword>
<reference evidence="8 9" key="1">
    <citation type="submission" date="2018-09" db="EMBL/GenBank/DDBJ databases">
        <title>Isolation, diversity and antifungal activity of actinobacteria from wheat.</title>
        <authorList>
            <person name="Han C."/>
        </authorList>
    </citation>
    <scope>NUCLEOTIDE SEQUENCE [LARGE SCALE GENOMIC DNA]</scope>
    <source>
        <strain evidence="8 9">NEAU-YY265</strain>
    </source>
</reference>
<evidence type="ECO:0000256" key="5">
    <source>
        <dbReference type="ARBA" id="ARBA00022842"/>
    </source>
</evidence>
<protein>
    <recommendedName>
        <fullName evidence="6">Ribonuclease VapC</fullName>
        <shortName evidence="6">RNase VapC</shortName>
        <ecNumber evidence="6">3.1.-.-</ecNumber>
    </recommendedName>
    <alternativeName>
        <fullName evidence="6">Toxin VapC</fullName>
    </alternativeName>
</protein>
<evidence type="ECO:0000256" key="2">
    <source>
        <dbReference type="ARBA" id="ARBA00022722"/>
    </source>
</evidence>
<dbReference type="AlphaFoldDB" id="A0A418KX41"/>
<dbReference type="InterPro" id="IPR022907">
    <property type="entry name" value="VapC_family"/>
</dbReference>
<dbReference type="InterPro" id="IPR029060">
    <property type="entry name" value="PIN-like_dom_sf"/>
</dbReference>
<evidence type="ECO:0000259" key="7">
    <source>
        <dbReference type="Pfam" id="PF01850"/>
    </source>
</evidence>
<keyword evidence="2 6" id="KW-0540">Nuclease</keyword>
<name>A0A418KX41_9ACTN</name>
<dbReference type="InterPro" id="IPR002716">
    <property type="entry name" value="PIN_dom"/>
</dbReference>
<proteinExistence type="inferred from homology"/>
<evidence type="ECO:0000256" key="6">
    <source>
        <dbReference type="HAMAP-Rule" id="MF_00265"/>
    </source>
</evidence>
<keyword evidence="3 6" id="KW-0479">Metal-binding</keyword>
<dbReference type="CDD" id="cd09873">
    <property type="entry name" value="PIN_Pae0151-like"/>
    <property type="match status" value="1"/>
</dbReference>
<dbReference type="SUPFAM" id="SSF88723">
    <property type="entry name" value="PIN domain-like"/>
    <property type="match status" value="1"/>
</dbReference>
<gene>
    <name evidence="6" type="primary">vapC</name>
    <name evidence="8" type="ORF">DY240_00930</name>
</gene>
<dbReference type="InterPro" id="IPR051619">
    <property type="entry name" value="TypeII_TA_RNase_PINc/VapC"/>
</dbReference>
<dbReference type="PANTHER" id="PTHR35901:SF1">
    <property type="entry name" value="EXONUCLEASE VAPC9"/>
    <property type="match status" value="1"/>
</dbReference>
<keyword evidence="5 6" id="KW-0460">Magnesium</keyword>
<feature type="binding site" evidence="6">
    <location>
        <position position="6"/>
    </location>
    <ligand>
        <name>Mg(2+)</name>
        <dbReference type="ChEBI" id="CHEBI:18420"/>
    </ligand>
</feature>
<comment type="function">
    <text evidence="6">Toxic component of a toxin-antitoxin (TA) system. An RNase.</text>
</comment>
<dbReference type="Gene3D" id="3.40.50.1010">
    <property type="entry name" value="5'-nuclease"/>
    <property type="match status" value="1"/>
</dbReference>
<dbReference type="GO" id="GO:0016787">
    <property type="term" value="F:hydrolase activity"/>
    <property type="evidence" value="ECO:0007669"/>
    <property type="project" value="UniProtKB-KW"/>
</dbReference>
<keyword evidence="1 6" id="KW-1277">Toxin-antitoxin system</keyword>
<organism evidence="8 9">
    <name type="scientific">Jiangella rhizosphaerae</name>
    <dbReference type="NCBI Taxonomy" id="2293569"/>
    <lineage>
        <taxon>Bacteria</taxon>
        <taxon>Bacillati</taxon>
        <taxon>Actinomycetota</taxon>
        <taxon>Actinomycetes</taxon>
        <taxon>Jiangellales</taxon>
        <taxon>Jiangellaceae</taxon>
        <taxon>Jiangella</taxon>
    </lineage>
</organism>
<evidence type="ECO:0000313" key="8">
    <source>
        <dbReference type="EMBL" id="RIQ37383.1"/>
    </source>
</evidence>
<evidence type="ECO:0000313" key="9">
    <source>
        <dbReference type="Proteomes" id="UP000284057"/>
    </source>
</evidence>
<dbReference type="OrthoDB" id="4377304at2"/>
<evidence type="ECO:0000256" key="4">
    <source>
        <dbReference type="ARBA" id="ARBA00022801"/>
    </source>
</evidence>
<dbReference type="EMBL" id="QUAL01000008">
    <property type="protein sequence ID" value="RIQ37383.1"/>
    <property type="molecule type" value="Genomic_DNA"/>
</dbReference>
<keyword evidence="4 6" id="KW-0378">Hydrolase</keyword>
<dbReference type="GO" id="GO:0000287">
    <property type="term" value="F:magnesium ion binding"/>
    <property type="evidence" value="ECO:0007669"/>
    <property type="project" value="UniProtKB-UniRule"/>
</dbReference>
<dbReference type="Proteomes" id="UP000284057">
    <property type="component" value="Unassembled WGS sequence"/>
</dbReference>
<dbReference type="Pfam" id="PF01850">
    <property type="entry name" value="PIN"/>
    <property type="match status" value="1"/>
</dbReference>
<comment type="caution">
    <text evidence="8">The sequence shown here is derived from an EMBL/GenBank/DDBJ whole genome shotgun (WGS) entry which is preliminary data.</text>
</comment>
<dbReference type="EC" id="3.1.-.-" evidence="6"/>
<dbReference type="GO" id="GO:0090729">
    <property type="term" value="F:toxin activity"/>
    <property type="evidence" value="ECO:0007669"/>
    <property type="project" value="UniProtKB-KW"/>
</dbReference>
<evidence type="ECO:0000256" key="3">
    <source>
        <dbReference type="ARBA" id="ARBA00022723"/>
    </source>
</evidence>
<evidence type="ECO:0000256" key="1">
    <source>
        <dbReference type="ARBA" id="ARBA00022649"/>
    </source>
</evidence>
<keyword evidence="9" id="KW-1185">Reference proteome</keyword>
<dbReference type="GO" id="GO:0004540">
    <property type="term" value="F:RNA nuclease activity"/>
    <property type="evidence" value="ECO:0007669"/>
    <property type="project" value="InterPro"/>
</dbReference>
<dbReference type="HAMAP" id="MF_00265">
    <property type="entry name" value="VapC_Nob1"/>
    <property type="match status" value="1"/>
</dbReference>
<dbReference type="PANTHER" id="PTHR35901">
    <property type="entry name" value="RIBONUCLEASE VAPC3"/>
    <property type="match status" value="1"/>
</dbReference>
<dbReference type="InterPro" id="IPR044153">
    <property type="entry name" value="PIN_Pae0151-like"/>
</dbReference>
<comment type="cofactor">
    <cofactor evidence="6">
        <name>Mg(2+)</name>
        <dbReference type="ChEBI" id="CHEBI:18420"/>
    </cofactor>
</comment>